<comment type="function">
    <text evidence="8">Catalyzes the methylthiolation of an aspartic acid residue of ribosomal protein uS12.</text>
</comment>
<dbReference type="InterPro" id="IPR002792">
    <property type="entry name" value="TRAM_dom"/>
</dbReference>
<dbReference type="GO" id="GO:0005840">
    <property type="term" value="C:ribosome"/>
    <property type="evidence" value="ECO:0007669"/>
    <property type="project" value="UniProtKB-KW"/>
</dbReference>
<dbReference type="Pfam" id="PF00919">
    <property type="entry name" value="UPF0004"/>
    <property type="match status" value="1"/>
</dbReference>
<dbReference type="NCBIfam" id="TIGR01125">
    <property type="entry name" value="30S ribosomal protein S12 methylthiotransferase RimO"/>
    <property type="match status" value="1"/>
</dbReference>
<evidence type="ECO:0000256" key="6">
    <source>
        <dbReference type="ARBA" id="ARBA00023004"/>
    </source>
</evidence>
<dbReference type="PANTHER" id="PTHR43837">
    <property type="entry name" value="RIBOSOMAL PROTEIN S12 METHYLTHIOTRANSFERASE RIMO"/>
    <property type="match status" value="1"/>
</dbReference>
<dbReference type="SMART" id="SM00729">
    <property type="entry name" value="Elp3"/>
    <property type="match status" value="1"/>
</dbReference>
<evidence type="ECO:0000259" key="11">
    <source>
        <dbReference type="PROSITE" id="PS51918"/>
    </source>
</evidence>
<reference evidence="12 13" key="1">
    <citation type="submission" date="2018-03" db="EMBL/GenBank/DDBJ databases">
        <title>Genome sequence of Clostridium luticellarii DSM 29923.</title>
        <authorList>
            <person name="Poehlein A."/>
            <person name="Daniel R."/>
        </authorList>
    </citation>
    <scope>NUCLEOTIDE SEQUENCE [LARGE SCALE GENOMIC DNA]</scope>
    <source>
        <strain evidence="12 13">DSM 29923</strain>
    </source>
</reference>
<evidence type="ECO:0000256" key="3">
    <source>
        <dbReference type="ARBA" id="ARBA00022679"/>
    </source>
</evidence>
<evidence type="ECO:0000259" key="10">
    <source>
        <dbReference type="PROSITE" id="PS51449"/>
    </source>
</evidence>
<dbReference type="Gene3D" id="2.40.50.140">
    <property type="entry name" value="Nucleic acid-binding proteins"/>
    <property type="match status" value="1"/>
</dbReference>
<feature type="domain" description="MTTase N-terminal" evidence="10">
    <location>
        <begin position="4"/>
        <end position="119"/>
    </location>
</feature>
<comment type="catalytic activity">
    <reaction evidence="8">
        <text>L-aspartate(89)-[ribosomal protein uS12]-hydrogen + (sulfur carrier)-SH + AH2 + 2 S-adenosyl-L-methionine = 3-methylsulfanyl-L-aspartate(89)-[ribosomal protein uS12]-hydrogen + (sulfur carrier)-H + 5'-deoxyadenosine + L-methionine + A + S-adenosyl-L-homocysteine + 2 H(+)</text>
        <dbReference type="Rhea" id="RHEA:37087"/>
        <dbReference type="Rhea" id="RHEA-COMP:10460"/>
        <dbReference type="Rhea" id="RHEA-COMP:10461"/>
        <dbReference type="Rhea" id="RHEA-COMP:14737"/>
        <dbReference type="Rhea" id="RHEA-COMP:14739"/>
        <dbReference type="ChEBI" id="CHEBI:13193"/>
        <dbReference type="ChEBI" id="CHEBI:15378"/>
        <dbReference type="ChEBI" id="CHEBI:17319"/>
        <dbReference type="ChEBI" id="CHEBI:17499"/>
        <dbReference type="ChEBI" id="CHEBI:29917"/>
        <dbReference type="ChEBI" id="CHEBI:29961"/>
        <dbReference type="ChEBI" id="CHEBI:57844"/>
        <dbReference type="ChEBI" id="CHEBI:57856"/>
        <dbReference type="ChEBI" id="CHEBI:59789"/>
        <dbReference type="ChEBI" id="CHEBI:64428"/>
        <dbReference type="ChEBI" id="CHEBI:73599"/>
        <dbReference type="EC" id="2.8.4.4"/>
    </reaction>
</comment>
<feature type="binding site" evidence="8">
    <location>
        <position position="13"/>
    </location>
    <ligand>
        <name>[4Fe-4S] cluster</name>
        <dbReference type="ChEBI" id="CHEBI:49883"/>
        <label>1</label>
    </ligand>
</feature>
<keyword evidence="7 8" id="KW-0411">Iron-sulfur</keyword>
<dbReference type="GO" id="GO:0035599">
    <property type="term" value="F:aspartic acid methylthiotransferase activity"/>
    <property type="evidence" value="ECO:0007669"/>
    <property type="project" value="TreeGrafter"/>
</dbReference>
<proteinExistence type="inferred from homology"/>
<evidence type="ECO:0000256" key="8">
    <source>
        <dbReference type="HAMAP-Rule" id="MF_01865"/>
    </source>
</evidence>
<evidence type="ECO:0000256" key="4">
    <source>
        <dbReference type="ARBA" id="ARBA00022691"/>
    </source>
</evidence>
<dbReference type="HAMAP" id="MF_01865">
    <property type="entry name" value="MTTase_RimO"/>
    <property type="match status" value="1"/>
</dbReference>
<feature type="domain" description="TRAM" evidence="9">
    <location>
        <begin position="376"/>
        <end position="442"/>
    </location>
</feature>
<dbReference type="Gene3D" id="3.80.30.20">
    <property type="entry name" value="tm_1862 like domain"/>
    <property type="match status" value="1"/>
</dbReference>
<evidence type="ECO:0000313" key="13">
    <source>
        <dbReference type="Proteomes" id="UP000237798"/>
    </source>
</evidence>
<name>A0A2T0BHI9_9CLOT</name>
<dbReference type="CDD" id="cd01335">
    <property type="entry name" value="Radical_SAM"/>
    <property type="match status" value="1"/>
</dbReference>
<feature type="binding site" evidence="8">
    <location>
        <position position="82"/>
    </location>
    <ligand>
        <name>[4Fe-4S] cluster</name>
        <dbReference type="ChEBI" id="CHEBI:49883"/>
        <label>1</label>
    </ligand>
</feature>
<dbReference type="PROSITE" id="PS01278">
    <property type="entry name" value="MTTASE_RADICAL"/>
    <property type="match status" value="1"/>
</dbReference>
<feature type="binding site" evidence="8">
    <location>
        <position position="161"/>
    </location>
    <ligand>
        <name>[4Fe-4S] cluster</name>
        <dbReference type="ChEBI" id="CHEBI:49883"/>
        <label>2</label>
        <note>4Fe-4S-S-AdoMet</note>
    </ligand>
</feature>
<dbReference type="SUPFAM" id="SSF102114">
    <property type="entry name" value="Radical SAM enzymes"/>
    <property type="match status" value="1"/>
</dbReference>
<comment type="similarity">
    <text evidence="8">Belongs to the methylthiotransferase family. RimO subfamily.</text>
</comment>
<evidence type="ECO:0000259" key="9">
    <source>
        <dbReference type="PROSITE" id="PS50926"/>
    </source>
</evidence>
<dbReference type="GO" id="GO:0103039">
    <property type="term" value="F:protein methylthiotransferase activity"/>
    <property type="evidence" value="ECO:0007669"/>
    <property type="project" value="UniProtKB-EC"/>
</dbReference>
<dbReference type="FunFam" id="2.40.50.140:FF:000210">
    <property type="entry name" value="Ribosomal protein S12 methylthiotransferase RimO"/>
    <property type="match status" value="1"/>
</dbReference>
<comment type="subcellular location">
    <subcellularLocation>
        <location evidence="8">Cytoplasm</location>
    </subcellularLocation>
</comment>
<evidence type="ECO:0000256" key="1">
    <source>
        <dbReference type="ARBA" id="ARBA00022485"/>
    </source>
</evidence>
<evidence type="ECO:0000313" key="12">
    <source>
        <dbReference type="EMBL" id="PRR83335.1"/>
    </source>
</evidence>
<dbReference type="InterPro" id="IPR058240">
    <property type="entry name" value="rSAM_sf"/>
</dbReference>
<keyword evidence="5 8" id="KW-0479">Metal-binding</keyword>
<keyword evidence="2 8" id="KW-0963">Cytoplasm</keyword>
<dbReference type="FunFam" id="3.80.30.20:FF:000001">
    <property type="entry name" value="tRNA-2-methylthio-N(6)-dimethylallyladenosine synthase 2"/>
    <property type="match status" value="1"/>
</dbReference>
<dbReference type="InterPro" id="IPR007197">
    <property type="entry name" value="rSAM"/>
</dbReference>
<keyword evidence="4 8" id="KW-0949">S-adenosyl-L-methionine</keyword>
<dbReference type="InterPro" id="IPR038135">
    <property type="entry name" value="Methylthiotransferase_N_sf"/>
</dbReference>
<evidence type="ECO:0000256" key="7">
    <source>
        <dbReference type="ARBA" id="ARBA00023014"/>
    </source>
</evidence>
<keyword evidence="12" id="KW-0687">Ribonucleoprotein</keyword>
<dbReference type="PROSITE" id="PS50926">
    <property type="entry name" value="TRAM"/>
    <property type="match status" value="1"/>
</dbReference>
<dbReference type="GO" id="GO:0051539">
    <property type="term" value="F:4 iron, 4 sulfur cluster binding"/>
    <property type="evidence" value="ECO:0007669"/>
    <property type="project" value="UniProtKB-UniRule"/>
</dbReference>
<dbReference type="SFLD" id="SFLDG01061">
    <property type="entry name" value="methylthiotransferase"/>
    <property type="match status" value="1"/>
</dbReference>
<dbReference type="OrthoDB" id="9805215at2"/>
<dbReference type="Pfam" id="PF18693">
    <property type="entry name" value="TRAM_2"/>
    <property type="match status" value="1"/>
</dbReference>
<dbReference type="InterPro" id="IPR006638">
    <property type="entry name" value="Elp3/MiaA/NifB-like_rSAM"/>
</dbReference>
<feature type="binding site" evidence="8">
    <location>
        <position position="164"/>
    </location>
    <ligand>
        <name>[4Fe-4S] cluster</name>
        <dbReference type="ChEBI" id="CHEBI:49883"/>
        <label>2</label>
        <note>4Fe-4S-S-AdoMet</note>
    </ligand>
</feature>
<comment type="cofactor">
    <cofactor evidence="8">
        <name>[4Fe-4S] cluster</name>
        <dbReference type="ChEBI" id="CHEBI:49883"/>
    </cofactor>
    <text evidence="8">Binds 2 [4Fe-4S] clusters. One cluster is coordinated with 3 cysteines and an exchangeable S-adenosyl-L-methionine.</text>
</comment>
<keyword evidence="3 8" id="KW-0808">Transferase</keyword>
<dbReference type="GO" id="GO:0005829">
    <property type="term" value="C:cytosol"/>
    <property type="evidence" value="ECO:0007669"/>
    <property type="project" value="TreeGrafter"/>
</dbReference>
<evidence type="ECO:0000256" key="5">
    <source>
        <dbReference type="ARBA" id="ARBA00022723"/>
    </source>
</evidence>
<dbReference type="PROSITE" id="PS51918">
    <property type="entry name" value="RADICAL_SAM"/>
    <property type="match status" value="1"/>
</dbReference>
<dbReference type="SFLD" id="SFLDF00274">
    <property type="entry name" value="ribosomal_protein_S12_methylth"/>
    <property type="match status" value="1"/>
</dbReference>
<dbReference type="EMBL" id="PVXP01000046">
    <property type="protein sequence ID" value="PRR83335.1"/>
    <property type="molecule type" value="Genomic_DNA"/>
</dbReference>
<dbReference type="SFLD" id="SFLDS00029">
    <property type="entry name" value="Radical_SAM"/>
    <property type="match status" value="1"/>
</dbReference>
<dbReference type="InterPro" id="IPR005839">
    <property type="entry name" value="Methylthiotransferase"/>
</dbReference>
<feature type="domain" description="Radical SAM core" evidence="11">
    <location>
        <begin position="143"/>
        <end position="376"/>
    </location>
</feature>
<dbReference type="InterPro" id="IPR012340">
    <property type="entry name" value="NA-bd_OB-fold"/>
</dbReference>
<dbReference type="PROSITE" id="PS51449">
    <property type="entry name" value="MTTASE_N"/>
    <property type="match status" value="1"/>
</dbReference>
<dbReference type="RefSeq" id="WP_106010245.1">
    <property type="nucleotide sequence ID" value="NZ_JALCRC010000001.1"/>
</dbReference>
<organism evidence="12 13">
    <name type="scientific">Clostridium luticellarii</name>
    <dbReference type="NCBI Taxonomy" id="1691940"/>
    <lineage>
        <taxon>Bacteria</taxon>
        <taxon>Bacillati</taxon>
        <taxon>Bacillota</taxon>
        <taxon>Clostridia</taxon>
        <taxon>Eubacteriales</taxon>
        <taxon>Clostridiaceae</taxon>
        <taxon>Clostridium</taxon>
    </lineage>
</organism>
<evidence type="ECO:0000256" key="2">
    <source>
        <dbReference type="ARBA" id="ARBA00022490"/>
    </source>
</evidence>
<dbReference type="GO" id="GO:0140101">
    <property type="term" value="F:catalytic activity, acting on a tRNA"/>
    <property type="evidence" value="ECO:0007669"/>
    <property type="project" value="UniProtKB-ARBA"/>
</dbReference>
<dbReference type="EC" id="2.8.4.4" evidence="8"/>
<dbReference type="AlphaFoldDB" id="A0A2T0BHI9"/>
<keyword evidence="12" id="KW-0689">Ribosomal protein</keyword>
<dbReference type="InterPro" id="IPR005840">
    <property type="entry name" value="Ribosomal_uS12_MeSTrfase_RimO"/>
</dbReference>
<dbReference type="InterPro" id="IPR023404">
    <property type="entry name" value="rSAM_horseshoe"/>
</dbReference>
<keyword evidence="6 8" id="KW-0408">Iron</keyword>
<dbReference type="Gene3D" id="3.40.50.12160">
    <property type="entry name" value="Methylthiotransferase, N-terminal domain"/>
    <property type="match status" value="1"/>
</dbReference>
<gene>
    <name evidence="12" type="primary">rimO_3</name>
    <name evidence="8" type="synonym">rimO</name>
    <name evidence="12" type="ORF">CLLU_26510</name>
</gene>
<dbReference type="GO" id="GO:0046872">
    <property type="term" value="F:metal ion binding"/>
    <property type="evidence" value="ECO:0007669"/>
    <property type="project" value="UniProtKB-KW"/>
</dbReference>
<sequence length="446" mass="51079">MNNLKVGLISLGCDKNRVDSEIILSNVKRKYTLVENLELADIIIVNTCGFIEAAKQESIDTILQASNYKEKFNCRLLVVTGCLAQRYGKELMSLLPEIDVMLGVNDYDKLNESIEKCIENKSDKIYNCGYSDSNINEGKRILTTPFYRAYLRIAEGCDNCCTYCIIPKIRGKYRSRSMESLIEECNALALQGVKEIILIAQDTTRYGIDLYGKKMLPELIRKISEISGIEWIRLLYCYPEDITHELIDEIASNDKVCNYIDIPLQHISDDILKLMGRKGRKADIIKLIDELREKIREISIRTTIIVGFPGETESNFQELKDFIKLMKFENMGVFKYSREEGTPAFTMKDQVPEEIKSAREGELMLFQQQIVETAGKAKIGNVYKVLVEGRKNDLWYGRNYTMAPDIDGLVYIKSRKDLQIGTMVYVKITDSIEYDLLGVVCDEFSE</sequence>
<keyword evidence="1 8" id="KW-0004">4Fe-4S</keyword>
<keyword evidence="13" id="KW-1185">Reference proteome</keyword>
<protein>
    <recommendedName>
        <fullName evidence="8">Ribosomal protein uS12 methylthiotransferase RimO</fullName>
        <shortName evidence="8">uS12 MTTase</shortName>
        <shortName evidence="8">uS12 methylthiotransferase</shortName>
        <ecNumber evidence="8">2.8.4.4</ecNumber>
    </recommendedName>
    <alternativeName>
        <fullName evidence="8">Ribosomal protein uS12 (aspartate-C(3))-methylthiotransferase</fullName>
    </alternativeName>
    <alternativeName>
        <fullName evidence="8">Ribosome maturation factor RimO</fullName>
    </alternativeName>
</protein>
<accession>A0A2T0BHI9</accession>
<dbReference type="PANTHER" id="PTHR43837:SF1">
    <property type="entry name" value="RIBOSOMAL PROTEIN US12 METHYLTHIOTRANSFERASE RIMO"/>
    <property type="match status" value="1"/>
</dbReference>
<dbReference type="SFLD" id="SFLDG01082">
    <property type="entry name" value="B12-binding_domain_containing"/>
    <property type="match status" value="1"/>
</dbReference>
<dbReference type="NCBIfam" id="TIGR00089">
    <property type="entry name" value="MiaB/RimO family radical SAM methylthiotransferase"/>
    <property type="match status" value="1"/>
</dbReference>
<comment type="caution">
    <text evidence="12">The sequence shown here is derived from an EMBL/GenBank/DDBJ whole genome shotgun (WGS) entry which is preliminary data.</text>
</comment>
<dbReference type="Pfam" id="PF04055">
    <property type="entry name" value="Radical_SAM"/>
    <property type="match status" value="1"/>
</dbReference>
<dbReference type="Proteomes" id="UP000237798">
    <property type="component" value="Unassembled WGS sequence"/>
</dbReference>
<dbReference type="GO" id="GO:0035600">
    <property type="term" value="P:tRNA methylthiolation"/>
    <property type="evidence" value="ECO:0007669"/>
    <property type="project" value="UniProtKB-ARBA"/>
</dbReference>
<dbReference type="InterPro" id="IPR020612">
    <property type="entry name" value="Methylthiotransferase_CS"/>
</dbReference>
<feature type="binding site" evidence="8">
    <location>
        <position position="48"/>
    </location>
    <ligand>
        <name>[4Fe-4S] cluster</name>
        <dbReference type="ChEBI" id="CHEBI:49883"/>
        <label>1</label>
    </ligand>
</feature>
<feature type="binding site" evidence="8">
    <location>
        <position position="157"/>
    </location>
    <ligand>
        <name>[4Fe-4S] cluster</name>
        <dbReference type="ChEBI" id="CHEBI:49883"/>
        <label>2</label>
        <note>4Fe-4S-S-AdoMet</note>
    </ligand>
</feature>
<dbReference type="InterPro" id="IPR013848">
    <property type="entry name" value="Methylthiotransferase_N"/>
</dbReference>